<evidence type="ECO:0000313" key="2">
    <source>
        <dbReference type="EMBL" id="MEL1246381.1"/>
    </source>
</evidence>
<keyword evidence="1" id="KW-1277">Toxin-antitoxin system</keyword>
<dbReference type="InterPro" id="IPR035093">
    <property type="entry name" value="RelE/ParE_toxin_dom_sf"/>
</dbReference>
<accession>A0ABU9I1S5</accession>
<gene>
    <name evidence="2" type="ORF">AAEO56_19060</name>
</gene>
<dbReference type="EMBL" id="JBBYHR010000016">
    <property type="protein sequence ID" value="MEL1246381.1"/>
    <property type="molecule type" value="Genomic_DNA"/>
</dbReference>
<sequence length="103" mass="12080">MAKKSVTWTQTAIRQRRDILKYWNEKNHSSTYAEKLVLLIKDRVNFIVENPDAGKLTSHLDTREAAMGNFSIYYKITESTIYIIAFWDNRQDPDKLAKKLLEA</sequence>
<reference evidence="2 3" key="1">
    <citation type="submission" date="2024-04" db="EMBL/GenBank/DDBJ databases">
        <title>Flavobacterium sp. DGU11 16S ribosomal RNA gene Genome sequencing and assembly.</title>
        <authorList>
            <person name="Park S."/>
        </authorList>
    </citation>
    <scope>NUCLEOTIDE SEQUENCE [LARGE SCALE GENOMIC DNA]</scope>
    <source>
        <strain evidence="2 3">DGU11</strain>
    </source>
</reference>
<evidence type="ECO:0000313" key="3">
    <source>
        <dbReference type="Proteomes" id="UP001464555"/>
    </source>
</evidence>
<evidence type="ECO:0000256" key="1">
    <source>
        <dbReference type="ARBA" id="ARBA00022649"/>
    </source>
</evidence>
<dbReference type="Proteomes" id="UP001464555">
    <property type="component" value="Unassembled WGS sequence"/>
</dbReference>
<organism evidence="2 3">
    <name type="scientific">Flavobacterium arundinis</name>
    <dbReference type="NCBI Taxonomy" id="3139143"/>
    <lineage>
        <taxon>Bacteria</taxon>
        <taxon>Pseudomonadati</taxon>
        <taxon>Bacteroidota</taxon>
        <taxon>Flavobacteriia</taxon>
        <taxon>Flavobacteriales</taxon>
        <taxon>Flavobacteriaceae</taxon>
        <taxon>Flavobacterium</taxon>
    </lineage>
</organism>
<proteinExistence type="predicted"/>
<keyword evidence="3" id="KW-1185">Reference proteome</keyword>
<protein>
    <submittedName>
        <fullName evidence="2">Type II toxin-antitoxin system RelE/ParE family toxin</fullName>
    </submittedName>
</protein>
<dbReference type="InterPro" id="IPR007712">
    <property type="entry name" value="RelE/ParE_toxin"/>
</dbReference>
<dbReference type="Gene3D" id="3.30.2310.20">
    <property type="entry name" value="RelE-like"/>
    <property type="match status" value="1"/>
</dbReference>
<dbReference type="RefSeq" id="WP_341698675.1">
    <property type="nucleotide sequence ID" value="NZ_JBBYHR010000016.1"/>
</dbReference>
<comment type="caution">
    <text evidence="2">The sequence shown here is derived from an EMBL/GenBank/DDBJ whole genome shotgun (WGS) entry which is preliminary data.</text>
</comment>
<name>A0ABU9I1S5_9FLAO</name>
<dbReference type="Pfam" id="PF05016">
    <property type="entry name" value="ParE_toxin"/>
    <property type="match status" value="1"/>
</dbReference>